<dbReference type="Proteomes" id="UP000608024">
    <property type="component" value="Unassembled WGS sequence"/>
</dbReference>
<sequence>MTRRRHTAAREHQGAALVREAEGYLLLESERQQARREAEALCAGLPWLTTGQAEDLTHHYTRHRLALTRQMLRGTVERAAQLRAEYEARYAALRRTLLIRHTVTAALMTCTATLAGTVTCLLTR</sequence>
<accession>A0A918ZIA5</accession>
<dbReference type="RefSeq" id="WP_190135817.1">
    <property type="nucleotide sequence ID" value="NZ_BNBT01000025.1"/>
</dbReference>
<protein>
    <submittedName>
        <fullName evidence="1">Uncharacterized protein</fullName>
    </submittedName>
</protein>
<evidence type="ECO:0000313" key="1">
    <source>
        <dbReference type="EMBL" id="GHE53162.1"/>
    </source>
</evidence>
<gene>
    <name evidence="1" type="ORF">GCM10018785_23420</name>
</gene>
<dbReference type="EMBL" id="BNBT01000025">
    <property type="protein sequence ID" value="GHE53162.1"/>
    <property type="molecule type" value="Genomic_DNA"/>
</dbReference>
<dbReference type="AlphaFoldDB" id="A0A918ZIA5"/>
<reference evidence="1" key="2">
    <citation type="submission" date="2020-09" db="EMBL/GenBank/DDBJ databases">
        <authorList>
            <person name="Sun Q."/>
            <person name="Ohkuma M."/>
        </authorList>
    </citation>
    <scope>NUCLEOTIDE SEQUENCE</scope>
    <source>
        <strain evidence="1">JCM 4784</strain>
    </source>
</reference>
<name>A0A918ZIA5_9ACTN</name>
<organism evidence="1 2">
    <name type="scientific">Streptomyces longispororuber</name>
    <dbReference type="NCBI Taxonomy" id="68230"/>
    <lineage>
        <taxon>Bacteria</taxon>
        <taxon>Bacillati</taxon>
        <taxon>Actinomycetota</taxon>
        <taxon>Actinomycetes</taxon>
        <taxon>Kitasatosporales</taxon>
        <taxon>Streptomycetaceae</taxon>
        <taxon>Streptomyces</taxon>
    </lineage>
</organism>
<comment type="caution">
    <text evidence="1">The sequence shown here is derived from an EMBL/GenBank/DDBJ whole genome shotgun (WGS) entry which is preliminary data.</text>
</comment>
<evidence type="ECO:0000313" key="2">
    <source>
        <dbReference type="Proteomes" id="UP000608024"/>
    </source>
</evidence>
<proteinExistence type="predicted"/>
<reference evidence="1" key="1">
    <citation type="journal article" date="2014" name="Int. J. Syst. Evol. Microbiol.">
        <title>Complete genome sequence of Corynebacterium casei LMG S-19264T (=DSM 44701T), isolated from a smear-ripened cheese.</title>
        <authorList>
            <consortium name="US DOE Joint Genome Institute (JGI-PGF)"/>
            <person name="Walter F."/>
            <person name="Albersmeier A."/>
            <person name="Kalinowski J."/>
            <person name="Ruckert C."/>
        </authorList>
    </citation>
    <scope>NUCLEOTIDE SEQUENCE</scope>
    <source>
        <strain evidence="1">JCM 4784</strain>
    </source>
</reference>
<keyword evidence="2" id="KW-1185">Reference proteome</keyword>